<dbReference type="Pfam" id="PF00072">
    <property type="entry name" value="Response_reg"/>
    <property type="match status" value="1"/>
</dbReference>
<evidence type="ECO:0000259" key="3">
    <source>
        <dbReference type="PROSITE" id="PS50930"/>
    </source>
</evidence>
<dbReference type="PROSITE" id="PS50110">
    <property type="entry name" value="RESPONSE_REGULATORY"/>
    <property type="match status" value="1"/>
</dbReference>
<feature type="modified residue" description="4-aspartylphosphate" evidence="1">
    <location>
        <position position="53"/>
    </location>
</feature>
<dbReference type="SMART" id="SM00448">
    <property type="entry name" value="REC"/>
    <property type="match status" value="1"/>
</dbReference>
<dbReference type="PROSITE" id="PS50930">
    <property type="entry name" value="HTH_LYTTR"/>
    <property type="match status" value="1"/>
</dbReference>
<name>A0A2U8QRK6_9FLAO</name>
<dbReference type="EMBL" id="CP029463">
    <property type="protein sequence ID" value="AWM12790.1"/>
    <property type="molecule type" value="Genomic_DNA"/>
</dbReference>
<dbReference type="Gene3D" id="2.40.50.1020">
    <property type="entry name" value="LytTr DNA-binding domain"/>
    <property type="match status" value="1"/>
</dbReference>
<evidence type="ECO:0000259" key="2">
    <source>
        <dbReference type="PROSITE" id="PS50110"/>
    </source>
</evidence>
<dbReference type="SMART" id="SM00850">
    <property type="entry name" value="LytTR"/>
    <property type="match status" value="1"/>
</dbReference>
<dbReference type="SUPFAM" id="SSF52172">
    <property type="entry name" value="CheY-like"/>
    <property type="match status" value="1"/>
</dbReference>
<keyword evidence="5" id="KW-1185">Reference proteome</keyword>
<dbReference type="Gene3D" id="3.40.50.2300">
    <property type="match status" value="1"/>
</dbReference>
<protein>
    <recommendedName>
        <fullName evidence="6">DNA-binding response regulator</fullName>
    </recommendedName>
</protein>
<evidence type="ECO:0008006" key="6">
    <source>
        <dbReference type="Google" id="ProtNLM"/>
    </source>
</evidence>
<keyword evidence="1" id="KW-0597">Phosphoprotein</keyword>
<dbReference type="KEGG" id="fse:DI487_02160"/>
<sequence>MVKILIVEDQVLIANHIKNILNENNYTQIDIAYKINQAIEKLNSFKPDVVLLDINVEGRDTGIDWAKQHVKEAKIIFITGQSELSTLQKALEVNPVSYLTKPVRTIDLLAALQLVVINNKSNYVVIRDGHNEIKLNTDQILFVKSDKNYIDIQTPGKKYTVRNTLDNFYKDLDPAIFCKIHRSYIANVSKIAQKKSNAVIIDKYELPLSRNCDLIF</sequence>
<dbReference type="GO" id="GO:0003677">
    <property type="term" value="F:DNA binding"/>
    <property type="evidence" value="ECO:0007669"/>
    <property type="project" value="InterPro"/>
</dbReference>
<evidence type="ECO:0000256" key="1">
    <source>
        <dbReference type="PROSITE-ProRule" id="PRU00169"/>
    </source>
</evidence>
<dbReference type="PANTHER" id="PTHR37299">
    <property type="entry name" value="TRANSCRIPTIONAL REGULATOR-RELATED"/>
    <property type="match status" value="1"/>
</dbReference>
<dbReference type="InterPro" id="IPR011006">
    <property type="entry name" value="CheY-like_superfamily"/>
</dbReference>
<reference evidence="4 5" key="1">
    <citation type="submission" date="2018-05" db="EMBL/GenBank/DDBJ databases">
        <title>Flavobacterium sp. MEBiC07310.</title>
        <authorList>
            <person name="Baek K."/>
        </authorList>
    </citation>
    <scope>NUCLEOTIDE SEQUENCE [LARGE SCALE GENOMIC DNA]</scope>
    <source>
        <strain evidence="4 5">MEBiC07310</strain>
    </source>
</reference>
<dbReference type="GO" id="GO:0000156">
    <property type="term" value="F:phosphorelay response regulator activity"/>
    <property type="evidence" value="ECO:0007669"/>
    <property type="project" value="InterPro"/>
</dbReference>
<dbReference type="RefSeq" id="WP_109568199.1">
    <property type="nucleotide sequence ID" value="NZ_CP029463.1"/>
</dbReference>
<dbReference type="Proteomes" id="UP000245429">
    <property type="component" value="Chromosome"/>
</dbReference>
<feature type="domain" description="HTH LytTR-type" evidence="3">
    <location>
        <begin position="124"/>
        <end position="191"/>
    </location>
</feature>
<proteinExistence type="predicted"/>
<dbReference type="OrthoDB" id="2962330at2"/>
<dbReference type="InterPro" id="IPR001789">
    <property type="entry name" value="Sig_transdc_resp-reg_receiver"/>
</dbReference>
<evidence type="ECO:0000313" key="4">
    <source>
        <dbReference type="EMBL" id="AWM12790.1"/>
    </source>
</evidence>
<dbReference type="InterPro" id="IPR046947">
    <property type="entry name" value="LytR-like"/>
</dbReference>
<feature type="domain" description="Response regulatory" evidence="2">
    <location>
        <begin position="3"/>
        <end position="116"/>
    </location>
</feature>
<evidence type="ECO:0000313" key="5">
    <source>
        <dbReference type="Proteomes" id="UP000245429"/>
    </source>
</evidence>
<accession>A0A2U8QRK6</accession>
<dbReference type="Pfam" id="PF04397">
    <property type="entry name" value="LytTR"/>
    <property type="match status" value="1"/>
</dbReference>
<dbReference type="PANTHER" id="PTHR37299:SF1">
    <property type="entry name" value="STAGE 0 SPORULATION PROTEIN A HOMOLOG"/>
    <property type="match status" value="1"/>
</dbReference>
<dbReference type="AlphaFoldDB" id="A0A2U8QRK6"/>
<organism evidence="4 5">
    <name type="scientific">Flavobacterium sediminis</name>
    <dbReference type="NCBI Taxonomy" id="2201181"/>
    <lineage>
        <taxon>Bacteria</taxon>
        <taxon>Pseudomonadati</taxon>
        <taxon>Bacteroidota</taxon>
        <taxon>Flavobacteriia</taxon>
        <taxon>Flavobacteriales</taxon>
        <taxon>Flavobacteriaceae</taxon>
        <taxon>Flavobacterium</taxon>
    </lineage>
</organism>
<dbReference type="InterPro" id="IPR007492">
    <property type="entry name" value="LytTR_DNA-bd_dom"/>
</dbReference>
<gene>
    <name evidence="4" type="ORF">DI487_02160</name>
</gene>